<evidence type="ECO:0000313" key="2">
    <source>
        <dbReference type="EMBL" id="TNN83735.1"/>
    </source>
</evidence>
<evidence type="ECO:0000313" key="3">
    <source>
        <dbReference type="Proteomes" id="UP000314294"/>
    </source>
</evidence>
<gene>
    <name evidence="2" type="ORF">EYF80_005911</name>
</gene>
<evidence type="ECO:0000256" key="1">
    <source>
        <dbReference type="SAM" id="MobiDB-lite"/>
    </source>
</evidence>
<keyword evidence="3" id="KW-1185">Reference proteome</keyword>
<dbReference type="EMBL" id="SRLO01000031">
    <property type="protein sequence ID" value="TNN83735.1"/>
    <property type="molecule type" value="Genomic_DNA"/>
</dbReference>
<name>A0A4Z2J081_9TELE</name>
<accession>A0A4Z2J081</accession>
<sequence>MATRCDVQAGTLDASKAGPTSEEAWPFNRWQGRLEKASQRKTWSSGVGVCSLATPWDRVLSYGKVTTSSPPWMLPPSTKGIFSIHAIRARVSTATYSGDAGEGRII</sequence>
<dbReference type="AlphaFoldDB" id="A0A4Z2J081"/>
<protein>
    <submittedName>
        <fullName evidence="2">Uncharacterized protein</fullName>
    </submittedName>
</protein>
<reference evidence="2 3" key="1">
    <citation type="submission" date="2019-03" db="EMBL/GenBank/DDBJ databases">
        <title>First draft genome of Liparis tanakae, snailfish: a comprehensive survey of snailfish specific genes.</title>
        <authorList>
            <person name="Kim W."/>
            <person name="Song I."/>
            <person name="Jeong J.-H."/>
            <person name="Kim D."/>
            <person name="Kim S."/>
            <person name="Ryu S."/>
            <person name="Song J.Y."/>
            <person name="Lee S.K."/>
        </authorList>
    </citation>
    <scope>NUCLEOTIDE SEQUENCE [LARGE SCALE GENOMIC DNA]</scope>
    <source>
        <tissue evidence="2">Muscle</tissue>
    </source>
</reference>
<comment type="caution">
    <text evidence="2">The sequence shown here is derived from an EMBL/GenBank/DDBJ whole genome shotgun (WGS) entry which is preliminary data.</text>
</comment>
<proteinExistence type="predicted"/>
<organism evidence="2 3">
    <name type="scientific">Liparis tanakae</name>
    <name type="common">Tanaka's snailfish</name>
    <dbReference type="NCBI Taxonomy" id="230148"/>
    <lineage>
        <taxon>Eukaryota</taxon>
        <taxon>Metazoa</taxon>
        <taxon>Chordata</taxon>
        <taxon>Craniata</taxon>
        <taxon>Vertebrata</taxon>
        <taxon>Euteleostomi</taxon>
        <taxon>Actinopterygii</taxon>
        <taxon>Neopterygii</taxon>
        <taxon>Teleostei</taxon>
        <taxon>Neoteleostei</taxon>
        <taxon>Acanthomorphata</taxon>
        <taxon>Eupercaria</taxon>
        <taxon>Perciformes</taxon>
        <taxon>Cottioidei</taxon>
        <taxon>Cottales</taxon>
        <taxon>Liparidae</taxon>
        <taxon>Liparis</taxon>
    </lineage>
</organism>
<feature type="region of interest" description="Disordered" evidence="1">
    <location>
        <begin position="1"/>
        <end position="23"/>
    </location>
</feature>
<dbReference type="Proteomes" id="UP000314294">
    <property type="component" value="Unassembled WGS sequence"/>
</dbReference>